<sequence length="124" mass="13689">MLKITAIGNLTNDVELKMNETTGKPYAILRIASDRRYKDKDDNKLTDFISIKVRGPLAERCAEFAWKGCKLAASGDFETITFADDPQRQPGFLIKASDVEFLSPRKAEDAAQAVEDMSASEDAA</sequence>
<dbReference type="Proteomes" id="UP000245778">
    <property type="component" value="Unassembled WGS sequence"/>
</dbReference>
<dbReference type="PROSITE" id="PS50935">
    <property type="entry name" value="SSB"/>
    <property type="match status" value="1"/>
</dbReference>
<evidence type="ECO:0000256" key="2">
    <source>
        <dbReference type="PIRNR" id="PIRNR002070"/>
    </source>
</evidence>
<dbReference type="OrthoDB" id="9809878at2"/>
<evidence type="ECO:0000313" key="3">
    <source>
        <dbReference type="EMBL" id="PVY58649.1"/>
    </source>
</evidence>
<dbReference type="SUPFAM" id="SSF50249">
    <property type="entry name" value="Nucleic acid-binding proteins"/>
    <property type="match status" value="1"/>
</dbReference>
<protein>
    <recommendedName>
        <fullName evidence="2">Single-stranded DNA-binding protein</fullName>
    </recommendedName>
</protein>
<evidence type="ECO:0000313" key="4">
    <source>
        <dbReference type="Proteomes" id="UP000245778"/>
    </source>
</evidence>
<dbReference type="PIRSF" id="PIRSF002070">
    <property type="entry name" value="SSB"/>
    <property type="match status" value="1"/>
</dbReference>
<dbReference type="GeneID" id="93228992"/>
<dbReference type="InterPro" id="IPR011344">
    <property type="entry name" value="ssDNA-bd"/>
</dbReference>
<organism evidence="3 4">
    <name type="scientific">Intestinimonas butyriciproducens</name>
    <dbReference type="NCBI Taxonomy" id="1297617"/>
    <lineage>
        <taxon>Bacteria</taxon>
        <taxon>Bacillati</taxon>
        <taxon>Bacillota</taxon>
        <taxon>Clostridia</taxon>
        <taxon>Eubacteriales</taxon>
        <taxon>Intestinimonas</taxon>
    </lineage>
</organism>
<keyword evidence="1 2" id="KW-0238">DNA-binding</keyword>
<dbReference type="Pfam" id="PF00436">
    <property type="entry name" value="SSB"/>
    <property type="match status" value="1"/>
</dbReference>
<gene>
    <name evidence="3" type="ORF">C7373_104248</name>
</gene>
<dbReference type="InterPro" id="IPR012340">
    <property type="entry name" value="NA-bd_OB-fold"/>
</dbReference>
<accession>A0A2U1CCK8</accession>
<name>A0A2U1CCK8_9FIRM</name>
<dbReference type="Gene3D" id="2.40.50.140">
    <property type="entry name" value="Nucleic acid-binding proteins"/>
    <property type="match status" value="1"/>
</dbReference>
<dbReference type="CDD" id="cd04496">
    <property type="entry name" value="SSB_OBF"/>
    <property type="match status" value="1"/>
</dbReference>
<evidence type="ECO:0000256" key="1">
    <source>
        <dbReference type="ARBA" id="ARBA00023125"/>
    </source>
</evidence>
<dbReference type="GO" id="GO:0006260">
    <property type="term" value="P:DNA replication"/>
    <property type="evidence" value="ECO:0007669"/>
    <property type="project" value="InterPro"/>
</dbReference>
<dbReference type="GO" id="GO:0003697">
    <property type="term" value="F:single-stranded DNA binding"/>
    <property type="evidence" value="ECO:0007669"/>
    <property type="project" value="InterPro"/>
</dbReference>
<dbReference type="EMBL" id="QEKK01000004">
    <property type="protein sequence ID" value="PVY58649.1"/>
    <property type="molecule type" value="Genomic_DNA"/>
</dbReference>
<reference evidence="3 4" key="1">
    <citation type="submission" date="2018-04" db="EMBL/GenBank/DDBJ databases">
        <title>Genomic Encyclopedia of Type Strains, Phase IV (KMG-IV): sequencing the most valuable type-strain genomes for metagenomic binning, comparative biology and taxonomic classification.</title>
        <authorList>
            <person name="Goeker M."/>
        </authorList>
    </citation>
    <scope>NUCLEOTIDE SEQUENCE [LARGE SCALE GENOMIC DNA]</scope>
    <source>
        <strain evidence="3 4">DSM 26588</strain>
    </source>
</reference>
<comment type="caution">
    <text evidence="3">The sequence shown here is derived from an EMBL/GenBank/DDBJ whole genome shotgun (WGS) entry which is preliminary data.</text>
</comment>
<dbReference type="InterPro" id="IPR000424">
    <property type="entry name" value="Primosome_PriB/ssb"/>
</dbReference>
<dbReference type="AlphaFoldDB" id="A0A2U1CCK8"/>
<dbReference type="RefSeq" id="WP_116722037.1">
    <property type="nucleotide sequence ID" value="NZ_CP011524.1"/>
</dbReference>
<proteinExistence type="predicted"/>